<dbReference type="EMBL" id="JMTM01000017">
    <property type="protein sequence ID" value="OAZ04694.1"/>
    <property type="molecule type" value="Genomic_DNA"/>
</dbReference>
<protein>
    <submittedName>
        <fullName evidence="2">Uncharacterized protein</fullName>
    </submittedName>
</protein>
<keyword evidence="1" id="KW-0472">Membrane</keyword>
<keyword evidence="3" id="KW-1185">Reference proteome</keyword>
<evidence type="ECO:0000256" key="1">
    <source>
        <dbReference type="SAM" id="Phobius"/>
    </source>
</evidence>
<dbReference type="Proteomes" id="UP000093807">
    <property type="component" value="Unassembled WGS sequence"/>
</dbReference>
<reference evidence="2 3" key="1">
    <citation type="submission" date="2016-06" db="EMBL/GenBank/DDBJ databases">
        <title>Draft genome sequence of Flavobacterium succinicans strain DD5b.</title>
        <authorList>
            <person name="Poehlein A."/>
            <person name="Daniel R."/>
            <person name="Simeonova D.D."/>
        </authorList>
    </citation>
    <scope>NUCLEOTIDE SEQUENCE [LARGE SCALE GENOMIC DNA]</scope>
    <source>
        <strain evidence="2 3">DD5b</strain>
    </source>
</reference>
<dbReference type="PATRIC" id="fig|29536.5.peg.566"/>
<evidence type="ECO:0000313" key="2">
    <source>
        <dbReference type="EMBL" id="OAZ04694.1"/>
    </source>
</evidence>
<organism evidence="2 3">
    <name type="scientific">Flavobacterium succinicans</name>
    <dbReference type="NCBI Taxonomy" id="29536"/>
    <lineage>
        <taxon>Bacteria</taxon>
        <taxon>Pseudomonadati</taxon>
        <taxon>Bacteroidota</taxon>
        <taxon>Flavobacteriia</taxon>
        <taxon>Flavobacteriales</taxon>
        <taxon>Flavobacteriaceae</taxon>
        <taxon>Flavobacterium</taxon>
    </lineage>
</organism>
<name>A0A199XTP8_9FLAO</name>
<keyword evidence="1" id="KW-1133">Transmembrane helix</keyword>
<keyword evidence="1" id="KW-0812">Transmembrane</keyword>
<accession>A0A199XTP8</accession>
<sequence length="253" mass="28644">MSSRNKRKPDTLCKNETKMDIDSLLQRKLLGGQEYEPLFPKVACDKTKLGNGNTFDTVRMIKEMVVKYNDQTKQVATLLQMESLKETCDKIYWFLYHHIQYKADGMEQNLRSPACAFKQRAEGVDCKTYSIFASCLLVNLGIRHYIRQIKQPSFRPDLFTHVYVIVPLNQETGNISEGYFIIDGTTNNNREPIHTMAHDTEVNLPHFGLNAPKGNRKTVAKKSNFFAKPSSNVVLVSAIVAVIGGAFVFGKSN</sequence>
<dbReference type="AlphaFoldDB" id="A0A199XTP8"/>
<proteinExistence type="predicted"/>
<gene>
    <name evidence="2" type="ORF">FLB_05410</name>
</gene>
<evidence type="ECO:0000313" key="3">
    <source>
        <dbReference type="Proteomes" id="UP000093807"/>
    </source>
</evidence>
<feature type="transmembrane region" description="Helical" evidence="1">
    <location>
        <begin position="231"/>
        <end position="250"/>
    </location>
</feature>
<comment type="caution">
    <text evidence="2">The sequence shown here is derived from an EMBL/GenBank/DDBJ whole genome shotgun (WGS) entry which is preliminary data.</text>
</comment>